<organism evidence="10">
    <name type="scientific">Strombidinopsis acuminata</name>
    <dbReference type="NCBI Taxonomy" id="141414"/>
    <lineage>
        <taxon>Eukaryota</taxon>
        <taxon>Sar</taxon>
        <taxon>Alveolata</taxon>
        <taxon>Ciliophora</taxon>
        <taxon>Intramacronucleata</taxon>
        <taxon>Spirotrichea</taxon>
        <taxon>Choreotrichia</taxon>
        <taxon>Choreotrichida</taxon>
        <taxon>Strombidinopsidae</taxon>
        <taxon>Strombidinopsis</taxon>
    </lineage>
</organism>
<keyword evidence="5 7" id="KW-0687">Ribonucleoprotein</keyword>
<dbReference type="PANTHER" id="PTHR23338">
    <property type="entry name" value="SMALL NUCLEAR RIBONUCLEOPROTEIN SM"/>
    <property type="match status" value="1"/>
</dbReference>
<dbReference type="SUPFAM" id="SSF50182">
    <property type="entry name" value="Sm-like ribonucleoproteins"/>
    <property type="match status" value="1"/>
</dbReference>
<evidence type="ECO:0000256" key="8">
    <source>
        <dbReference type="SAM" id="MobiDB-lite"/>
    </source>
</evidence>
<dbReference type="AlphaFoldDB" id="A0A7S3TT94"/>
<dbReference type="SMART" id="SM00651">
    <property type="entry name" value="Sm"/>
    <property type="match status" value="1"/>
</dbReference>
<dbReference type="EMBL" id="HBIQ01094454">
    <property type="protein sequence ID" value="CAE0593460.1"/>
    <property type="molecule type" value="Transcribed_RNA"/>
</dbReference>
<dbReference type="PROSITE" id="PS52002">
    <property type="entry name" value="SM"/>
    <property type="match status" value="1"/>
</dbReference>
<keyword evidence="4 7" id="KW-0539">Nucleus</keyword>
<proteinExistence type="inferred from homology"/>
<sequence length="117" mass="12869">MKLTRFLMKLVNETVTMELKNGTTVQGTITGVDTSMNTHLKQVKVTVRHKNPVNMSYLSIRGANIRYYILPDHADLNYLLIDDTPKQNPPKHPVGSFRGRGRGRGGGPGAGAAGPRR</sequence>
<evidence type="ECO:0000256" key="2">
    <source>
        <dbReference type="ARBA" id="ARBA00008146"/>
    </source>
</evidence>
<keyword evidence="7" id="KW-0507">mRNA processing</keyword>
<evidence type="ECO:0000313" key="10">
    <source>
        <dbReference type="EMBL" id="CAE0593460.1"/>
    </source>
</evidence>
<dbReference type="InterPro" id="IPR047575">
    <property type="entry name" value="Sm"/>
</dbReference>
<name>A0A7S3TT94_9SPIT</name>
<dbReference type="GO" id="GO:0000387">
    <property type="term" value="P:spliceosomal snRNP assembly"/>
    <property type="evidence" value="ECO:0007669"/>
    <property type="project" value="UniProtKB-UniRule"/>
</dbReference>
<comment type="function">
    <text evidence="6">Involved in splicing regulation. Facilitates post-transcriptional gene silencing (PTGS) by limiting the degradation of transgene aberrant RNAs by the RNA quality control (RQC) machinery, thus favoring their entry into cytoplasmic siRNA bodies where they can trigger PTGS. Does not participate in the production of small RNAs.</text>
</comment>
<dbReference type="InterPro" id="IPR034102">
    <property type="entry name" value="Sm_D1"/>
</dbReference>
<evidence type="ECO:0000256" key="4">
    <source>
        <dbReference type="ARBA" id="ARBA00023242"/>
    </source>
</evidence>
<dbReference type="CDD" id="cd01724">
    <property type="entry name" value="Sm_D1"/>
    <property type="match status" value="1"/>
</dbReference>
<protein>
    <recommendedName>
        <fullName evidence="7">Small nuclear ribonucleoprotein Sm D1</fullName>
    </recommendedName>
    <alternativeName>
        <fullName evidence="7">snRNP core protein D1</fullName>
    </alternativeName>
</protein>
<evidence type="ECO:0000259" key="9">
    <source>
        <dbReference type="PROSITE" id="PS52002"/>
    </source>
</evidence>
<dbReference type="InterPro" id="IPR010920">
    <property type="entry name" value="LSM_dom_sf"/>
</dbReference>
<feature type="domain" description="Sm" evidence="9">
    <location>
        <begin position="2"/>
        <end position="74"/>
    </location>
</feature>
<dbReference type="GO" id="GO:1990904">
    <property type="term" value="C:ribonucleoprotein complex"/>
    <property type="evidence" value="ECO:0007669"/>
    <property type="project" value="UniProtKB-KW"/>
</dbReference>
<evidence type="ECO:0000256" key="1">
    <source>
        <dbReference type="ARBA" id="ARBA00004123"/>
    </source>
</evidence>
<accession>A0A7S3TT94</accession>
<dbReference type="GO" id="GO:0010468">
    <property type="term" value="P:regulation of gene expression"/>
    <property type="evidence" value="ECO:0007669"/>
    <property type="project" value="UniProtKB-ARBA"/>
</dbReference>
<feature type="region of interest" description="Disordered" evidence="8">
    <location>
        <begin position="82"/>
        <end position="117"/>
    </location>
</feature>
<evidence type="ECO:0000256" key="7">
    <source>
        <dbReference type="RuleBase" id="RU365054"/>
    </source>
</evidence>
<keyword evidence="3" id="KW-0677">Repeat</keyword>
<evidence type="ECO:0000256" key="3">
    <source>
        <dbReference type="ARBA" id="ARBA00022737"/>
    </source>
</evidence>
<comment type="function">
    <text evidence="7">Essential for pre-mRNA splicing. Implicated in the formation of stable, biologically active snRNP structures.</text>
</comment>
<dbReference type="GO" id="GO:0003723">
    <property type="term" value="F:RNA binding"/>
    <property type="evidence" value="ECO:0007669"/>
    <property type="project" value="InterPro"/>
</dbReference>
<keyword evidence="7" id="KW-0508">mRNA splicing</keyword>
<evidence type="ECO:0000256" key="5">
    <source>
        <dbReference type="ARBA" id="ARBA00023274"/>
    </source>
</evidence>
<gene>
    <name evidence="10" type="ORF">SACU0126_LOCUS30058</name>
</gene>
<evidence type="ECO:0000256" key="6">
    <source>
        <dbReference type="ARBA" id="ARBA00054531"/>
    </source>
</evidence>
<feature type="compositionally biased region" description="Gly residues" evidence="8">
    <location>
        <begin position="104"/>
        <end position="117"/>
    </location>
</feature>
<reference evidence="10" key="1">
    <citation type="submission" date="2021-01" db="EMBL/GenBank/DDBJ databases">
        <authorList>
            <person name="Corre E."/>
            <person name="Pelletier E."/>
            <person name="Niang G."/>
            <person name="Scheremetjew M."/>
            <person name="Finn R."/>
            <person name="Kale V."/>
            <person name="Holt S."/>
            <person name="Cochrane G."/>
            <person name="Meng A."/>
            <person name="Brown T."/>
            <person name="Cohen L."/>
        </authorList>
    </citation>
    <scope>NUCLEOTIDE SEQUENCE</scope>
    <source>
        <strain evidence="10">SPMC142</strain>
    </source>
</reference>
<comment type="similarity">
    <text evidence="2 7">Belongs to the snRNP core protein family.</text>
</comment>
<comment type="subcellular location">
    <subcellularLocation>
        <location evidence="1 7">Nucleus</location>
    </subcellularLocation>
</comment>
<dbReference type="InterPro" id="IPR001163">
    <property type="entry name" value="Sm_dom_euk/arc"/>
</dbReference>
<dbReference type="FunFam" id="2.30.30.100:FF:000008">
    <property type="entry name" value="Small nuclear ribonucleoprotein Sm D1"/>
    <property type="match status" value="1"/>
</dbReference>
<dbReference type="Pfam" id="PF01423">
    <property type="entry name" value="LSM"/>
    <property type="match status" value="1"/>
</dbReference>
<dbReference type="InterPro" id="IPR027141">
    <property type="entry name" value="LSm4/Sm_D1/D3"/>
</dbReference>
<dbReference type="Gene3D" id="2.30.30.100">
    <property type="match status" value="1"/>
</dbReference>
<dbReference type="GO" id="GO:0031981">
    <property type="term" value="C:nuclear lumen"/>
    <property type="evidence" value="ECO:0007669"/>
    <property type="project" value="UniProtKB-ARBA"/>
</dbReference>